<dbReference type="Proteomes" id="UP000294752">
    <property type="component" value="Unassembled WGS sequence"/>
</dbReference>
<dbReference type="EMBL" id="SNZV01000008">
    <property type="protein sequence ID" value="TDS10955.1"/>
    <property type="molecule type" value="Genomic_DNA"/>
</dbReference>
<evidence type="ECO:0000313" key="5">
    <source>
        <dbReference type="EMBL" id="TDS10955.1"/>
    </source>
</evidence>
<dbReference type="RefSeq" id="WP_133641404.1">
    <property type="nucleotide sequence ID" value="NZ_SNZV01000008.1"/>
</dbReference>
<dbReference type="Gene3D" id="1.10.490.10">
    <property type="entry name" value="Globins"/>
    <property type="match status" value="1"/>
</dbReference>
<evidence type="ECO:0000256" key="3">
    <source>
        <dbReference type="ARBA" id="ARBA00022723"/>
    </source>
</evidence>
<keyword evidence="1" id="KW-0813">Transport</keyword>
<evidence type="ECO:0000313" key="6">
    <source>
        <dbReference type="Proteomes" id="UP000294752"/>
    </source>
</evidence>
<keyword evidence="2" id="KW-0349">Heme</keyword>
<evidence type="ECO:0000256" key="1">
    <source>
        <dbReference type="ARBA" id="ARBA00022448"/>
    </source>
</evidence>
<accession>A0A4R7CU29</accession>
<dbReference type="Pfam" id="PF01152">
    <property type="entry name" value="Bac_globin"/>
    <property type="match status" value="1"/>
</dbReference>
<comment type="caution">
    <text evidence="5">The sequence shown here is derived from an EMBL/GenBank/DDBJ whole genome shotgun (WGS) entry which is preliminary data.</text>
</comment>
<dbReference type="InterPro" id="IPR012292">
    <property type="entry name" value="Globin/Proto"/>
</dbReference>
<reference evidence="5 6" key="1">
    <citation type="submission" date="2019-03" db="EMBL/GenBank/DDBJ databases">
        <title>Genomic Encyclopedia of Type Strains, Phase III (KMG-III): the genomes of soil and plant-associated and newly described type strains.</title>
        <authorList>
            <person name="Whitman W."/>
        </authorList>
    </citation>
    <scope>NUCLEOTIDE SEQUENCE [LARGE SCALE GENOMIC DNA]</scope>
    <source>
        <strain evidence="5 6">CGMCC 1.12801</strain>
    </source>
</reference>
<dbReference type="InterPro" id="IPR001486">
    <property type="entry name" value="Hemoglobin_trunc"/>
</dbReference>
<dbReference type="InterPro" id="IPR009050">
    <property type="entry name" value="Globin-like_sf"/>
</dbReference>
<sequence>MDKRDIQTLEDIKLLVNTFYSKVQNDELIGPIFNDVVQDRWDAHLEKMYRFWQTILLDEHSYGGRPFPPHAQLPIEKVHFDRWLSLFHETVSQLFDGPTATEAMSRGEKMAALFQIKLEHIRQSPFRPLL</sequence>
<keyword evidence="6" id="KW-1185">Reference proteome</keyword>
<proteinExistence type="predicted"/>
<evidence type="ECO:0000256" key="4">
    <source>
        <dbReference type="ARBA" id="ARBA00023004"/>
    </source>
</evidence>
<gene>
    <name evidence="5" type="ORF">B0I21_10812</name>
</gene>
<evidence type="ECO:0000256" key="2">
    <source>
        <dbReference type="ARBA" id="ARBA00022617"/>
    </source>
</evidence>
<dbReference type="SUPFAM" id="SSF46458">
    <property type="entry name" value="Globin-like"/>
    <property type="match status" value="1"/>
</dbReference>
<protein>
    <submittedName>
        <fullName evidence="5">Hemoglobin</fullName>
    </submittedName>
</protein>
<dbReference type="AlphaFoldDB" id="A0A4R7CU29"/>
<dbReference type="GO" id="GO:0020037">
    <property type="term" value="F:heme binding"/>
    <property type="evidence" value="ECO:0007669"/>
    <property type="project" value="InterPro"/>
</dbReference>
<organism evidence="5 6">
    <name type="scientific">Sphingobacterium paludis</name>
    <dbReference type="NCBI Taxonomy" id="1476465"/>
    <lineage>
        <taxon>Bacteria</taxon>
        <taxon>Pseudomonadati</taxon>
        <taxon>Bacteroidota</taxon>
        <taxon>Sphingobacteriia</taxon>
        <taxon>Sphingobacteriales</taxon>
        <taxon>Sphingobacteriaceae</taxon>
        <taxon>Sphingobacterium</taxon>
    </lineage>
</organism>
<dbReference type="OrthoDB" id="25954at2"/>
<keyword evidence="4" id="KW-0408">Iron</keyword>
<dbReference type="GO" id="GO:0046872">
    <property type="term" value="F:metal ion binding"/>
    <property type="evidence" value="ECO:0007669"/>
    <property type="project" value="UniProtKB-KW"/>
</dbReference>
<dbReference type="CDD" id="cd08916">
    <property type="entry name" value="TrHb3_P"/>
    <property type="match status" value="1"/>
</dbReference>
<dbReference type="GO" id="GO:0019825">
    <property type="term" value="F:oxygen binding"/>
    <property type="evidence" value="ECO:0007669"/>
    <property type="project" value="InterPro"/>
</dbReference>
<name>A0A4R7CU29_9SPHI</name>
<keyword evidence="3" id="KW-0479">Metal-binding</keyword>